<keyword evidence="2" id="KW-1185">Reference proteome</keyword>
<name>A0ABS8SNE6_DATST</name>
<sequence>MPNVMDRLRRDVHCRDAVMVHVFFKNISTGVVDWICGSGATSYYKNERILEKSKMITDLK</sequence>
<evidence type="ECO:0000313" key="2">
    <source>
        <dbReference type="Proteomes" id="UP000823775"/>
    </source>
</evidence>
<accession>A0ABS8SNE6</accession>
<gene>
    <name evidence="1" type="ORF">HAX54_043612</name>
</gene>
<dbReference type="EMBL" id="JACEIK010000654">
    <property type="protein sequence ID" value="MCD7460481.1"/>
    <property type="molecule type" value="Genomic_DNA"/>
</dbReference>
<proteinExistence type="predicted"/>
<dbReference type="Proteomes" id="UP000823775">
    <property type="component" value="Unassembled WGS sequence"/>
</dbReference>
<evidence type="ECO:0000313" key="1">
    <source>
        <dbReference type="EMBL" id="MCD7460481.1"/>
    </source>
</evidence>
<comment type="caution">
    <text evidence="1">The sequence shown here is derived from an EMBL/GenBank/DDBJ whole genome shotgun (WGS) entry which is preliminary data.</text>
</comment>
<feature type="non-terminal residue" evidence="1">
    <location>
        <position position="60"/>
    </location>
</feature>
<reference evidence="1 2" key="1">
    <citation type="journal article" date="2021" name="BMC Genomics">
        <title>Datura genome reveals duplications of psychoactive alkaloid biosynthetic genes and high mutation rate following tissue culture.</title>
        <authorList>
            <person name="Rajewski A."/>
            <person name="Carter-House D."/>
            <person name="Stajich J."/>
            <person name="Litt A."/>
        </authorList>
    </citation>
    <scope>NUCLEOTIDE SEQUENCE [LARGE SCALE GENOMIC DNA]</scope>
    <source>
        <strain evidence="1">AR-01</strain>
    </source>
</reference>
<organism evidence="1 2">
    <name type="scientific">Datura stramonium</name>
    <name type="common">Jimsonweed</name>
    <name type="synonym">Common thornapple</name>
    <dbReference type="NCBI Taxonomy" id="4076"/>
    <lineage>
        <taxon>Eukaryota</taxon>
        <taxon>Viridiplantae</taxon>
        <taxon>Streptophyta</taxon>
        <taxon>Embryophyta</taxon>
        <taxon>Tracheophyta</taxon>
        <taxon>Spermatophyta</taxon>
        <taxon>Magnoliopsida</taxon>
        <taxon>eudicotyledons</taxon>
        <taxon>Gunneridae</taxon>
        <taxon>Pentapetalae</taxon>
        <taxon>asterids</taxon>
        <taxon>lamiids</taxon>
        <taxon>Solanales</taxon>
        <taxon>Solanaceae</taxon>
        <taxon>Solanoideae</taxon>
        <taxon>Datureae</taxon>
        <taxon>Datura</taxon>
    </lineage>
</organism>
<protein>
    <submittedName>
        <fullName evidence="1">Uncharacterized protein</fullName>
    </submittedName>
</protein>